<proteinExistence type="predicted"/>
<evidence type="ECO:0000256" key="1">
    <source>
        <dbReference type="SAM" id="MobiDB-lite"/>
    </source>
</evidence>
<feature type="compositionally biased region" description="Basic and acidic residues" evidence="1">
    <location>
        <begin position="99"/>
        <end position="117"/>
    </location>
</feature>
<feature type="region of interest" description="Disordered" evidence="1">
    <location>
        <begin position="99"/>
        <end position="426"/>
    </location>
</feature>
<accession>A0A9K3PIF0</accession>
<evidence type="ECO:0000313" key="2">
    <source>
        <dbReference type="EMBL" id="KAG7347951.1"/>
    </source>
</evidence>
<feature type="compositionally biased region" description="Low complexity" evidence="1">
    <location>
        <begin position="396"/>
        <end position="410"/>
    </location>
</feature>
<dbReference type="OrthoDB" id="49430at2759"/>
<sequence>MSSSYDGSVAASRRLTDEESKELRLTMFPYFLAAGSDDNELATEDISDFVEYALTMISNMKSVDYVIEELLGMEMDFFTPQVAEKIGDAMAKFIQDLEGRGEGGEGNEKANKEDERGNIASQKTVEKRGNALTMSGALGASREGGRTKNNNDKSRGGETKDRRERNHRDKGRGPGDRGGRSGGRPHGNREGGRGGGRHHADREGGKHGNRDGGQREDKGGRTIHGDAFDRLSRGGRSQDRPDHRREDRVGREGPHGRAGGRGGRDFGRARGLPDHGDRMSGNRRVRSDYEDEEFMAVDGGRAGGGRGGRGGRGRAGPEGPNKRTRHDEGHSDEAYHEEAGYRYDERHGHDGGGHSYPPPTAGGRGRGRGRGFAGRGRGRGHGGGGGRSEHGEEKPNNGGAAGDDANANAVDLDDAANHPSPMVQESYFGGRGGYGYSYGGRGHLSGRGRGRGRTFPGRAHVVSMIQSKTWVRKKEDGSGESQSAGDAEG</sequence>
<reference evidence="2" key="2">
    <citation type="submission" date="2021-04" db="EMBL/GenBank/DDBJ databases">
        <authorList>
            <person name="Podell S."/>
        </authorList>
    </citation>
    <scope>NUCLEOTIDE SEQUENCE</scope>
    <source>
        <strain evidence="2">Hildebrandi</strain>
    </source>
</reference>
<dbReference type="EMBL" id="JAGRRH010000020">
    <property type="protein sequence ID" value="KAG7347951.1"/>
    <property type="molecule type" value="Genomic_DNA"/>
</dbReference>
<feature type="compositionally biased region" description="Basic and acidic residues" evidence="1">
    <location>
        <begin position="143"/>
        <end position="179"/>
    </location>
</feature>
<protein>
    <submittedName>
        <fullName evidence="2">Uncharacterized protein</fullName>
    </submittedName>
</protein>
<keyword evidence="3" id="KW-1185">Reference proteome</keyword>
<name>A0A9K3PIF0_9STRA</name>
<evidence type="ECO:0000313" key="3">
    <source>
        <dbReference type="Proteomes" id="UP000693970"/>
    </source>
</evidence>
<comment type="caution">
    <text evidence="2">The sequence shown here is derived from an EMBL/GenBank/DDBJ whole genome shotgun (WGS) entry which is preliminary data.</text>
</comment>
<feature type="compositionally biased region" description="Gly residues" evidence="1">
    <location>
        <begin position="300"/>
        <end position="316"/>
    </location>
</feature>
<feature type="compositionally biased region" description="Polar residues" evidence="1">
    <location>
        <begin position="479"/>
        <end position="489"/>
    </location>
</feature>
<dbReference type="Proteomes" id="UP000693970">
    <property type="component" value="Unassembled WGS sequence"/>
</dbReference>
<feature type="compositionally biased region" description="Gly residues" evidence="1">
    <location>
        <begin position="370"/>
        <end position="386"/>
    </location>
</feature>
<reference evidence="2" key="1">
    <citation type="journal article" date="2021" name="Sci. Rep.">
        <title>Diploid genomic architecture of Nitzschia inconspicua, an elite biomass production diatom.</title>
        <authorList>
            <person name="Oliver A."/>
            <person name="Podell S."/>
            <person name="Pinowska A."/>
            <person name="Traller J.C."/>
            <person name="Smith S.R."/>
            <person name="McClure R."/>
            <person name="Beliaev A."/>
            <person name="Bohutskyi P."/>
            <person name="Hill E.A."/>
            <person name="Rabines A."/>
            <person name="Zheng H."/>
            <person name="Allen L.Z."/>
            <person name="Kuo A."/>
            <person name="Grigoriev I.V."/>
            <person name="Allen A.E."/>
            <person name="Hazlebeck D."/>
            <person name="Allen E.E."/>
        </authorList>
    </citation>
    <scope>NUCLEOTIDE SEQUENCE</scope>
    <source>
        <strain evidence="2">Hildebrandi</strain>
    </source>
</reference>
<dbReference type="AlphaFoldDB" id="A0A9K3PIF0"/>
<feature type="compositionally biased region" description="Basic and acidic residues" evidence="1">
    <location>
        <begin position="325"/>
        <end position="352"/>
    </location>
</feature>
<feature type="compositionally biased region" description="Basic and acidic residues" evidence="1">
    <location>
        <begin position="187"/>
        <end position="255"/>
    </location>
</feature>
<gene>
    <name evidence="2" type="ORF">IV203_016656</name>
</gene>
<feature type="region of interest" description="Disordered" evidence="1">
    <location>
        <begin position="470"/>
        <end position="489"/>
    </location>
</feature>
<organism evidence="2 3">
    <name type="scientific">Nitzschia inconspicua</name>
    <dbReference type="NCBI Taxonomy" id="303405"/>
    <lineage>
        <taxon>Eukaryota</taxon>
        <taxon>Sar</taxon>
        <taxon>Stramenopiles</taxon>
        <taxon>Ochrophyta</taxon>
        <taxon>Bacillariophyta</taxon>
        <taxon>Bacillariophyceae</taxon>
        <taxon>Bacillariophycidae</taxon>
        <taxon>Bacillariales</taxon>
        <taxon>Bacillariaceae</taxon>
        <taxon>Nitzschia</taxon>
    </lineage>
</organism>
<feature type="compositionally biased region" description="Basic and acidic residues" evidence="1">
    <location>
        <begin position="262"/>
        <end position="288"/>
    </location>
</feature>